<dbReference type="EMBL" id="OGTV01000040">
    <property type="protein sequence ID" value="SPB23532.1"/>
    <property type="molecule type" value="Genomic_DNA"/>
</dbReference>
<reference evidence="1" key="2">
    <citation type="submission" date="2020-07" db="EMBL/GenBank/DDBJ databases">
        <title>Draft genome sequence of Lactobacillus helveticus strain JCM 1062.</title>
        <authorList>
            <person name="Endo A."/>
            <person name="Maeno S."/>
            <person name="Kido Y."/>
        </authorList>
    </citation>
    <scope>NUCLEOTIDE SEQUENCE</scope>
    <source>
        <strain evidence="1">JCM 1062</strain>
    </source>
</reference>
<evidence type="ECO:0000313" key="2">
    <source>
        <dbReference type="EMBL" id="SPB23532.1"/>
    </source>
</evidence>
<organism evidence="2">
    <name type="scientific">Lactobacillus helveticus</name>
    <name type="common">Lactobacillus suntoryeus</name>
    <dbReference type="NCBI Taxonomy" id="1587"/>
    <lineage>
        <taxon>Bacteria</taxon>
        <taxon>Bacillati</taxon>
        <taxon>Bacillota</taxon>
        <taxon>Bacilli</taxon>
        <taxon>Lactobacillales</taxon>
        <taxon>Lactobacillaceae</taxon>
        <taxon>Lactobacillus</taxon>
    </lineage>
</organism>
<evidence type="ECO:0000313" key="1">
    <source>
        <dbReference type="EMBL" id="GFP13505.1"/>
    </source>
</evidence>
<accession>A0A2X0R3M0</accession>
<sequence>MISSMIAELLSLIDGESSNWKSGIRSRNRRMISKTPNKPMAMTNNDCKKRVNFMTYLLYDILIEIFHTDPAF</sequence>
<reference evidence="2" key="1">
    <citation type="submission" date="2018-01" db="EMBL/GenBank/DDBJ databases">
        <authorList>
            <person name="Gaut B.S."/>
            <person name="Morton B.R."/>
            <person name="Clegg M.T."/>
            <person name="Duvall M.R."/>
        </authorList>
    </citation>
    <scope>NUCLEOTIDE SEQUENCE</scope>
    <source>
        <strain evidence="2">Lactobacillus helveticus</strain>
    </source>
</reference>
<dbReference type="Proteomes" id="UP000630086">
    <property type="component" value="Unassembled WGS sequence"/>
</dbReference>
<protein>
    <submittedName>
        <fullName evidence="2">Uncharacterized protein</fullName>
    </submittedName>
</protein>
<gene>
    <name evidence="2" type="ORF">BDKNPLJD_00751</name>
    <name evidence="1" type="ORF">LHEJCM1062_13770</name>
</gene>
<proteinExistence type="predicted"/>
<name>A0A2X0R3M0_LACHE</name>
<dbReference type="EMBL" id="BLYV01000311">
    <property type="protein sequence ID" value="GFP13505.1"/>
    <property type="molecule type" value="Genomic_DNA"/>
</dbReference>
<dbReference type="AlphaFoldDB" id="A0A2X0R3M0"/>